<dbReference type="InterPro" id="IPR029063">
    <property type="entry name" value="SAM-dependent_MTases_sf"/>
</dbReference>
<dbReference type="PANTHER" id="PTHR43667:SF1">
    <property type="entry name" value="CYCLOPROPANE-FATTY-ACYL-PHOSPHOLIPID SYNTHASE"/>
    <property type="match status" value="1"/>
</dbReference>
<evidence type="ECO:0000256" key="4">
    <source>
        <dbReference type="ARBA" id="ARBA00022691"/>
    </source>
</evidence>
<dbReference type="SUPFAM" id="SSF53335">
    <property type="entry name" value="S-adenosyl-L-methionine-dependent methyltransferases"/>
    <property type="match status" value="1"/>
</dbReference>
<dbReference type="InterPro" id="IPR050723">
    <property type="entry name" value="CFA/CMAS"/>
</dbReference>
<dbReference type="CDD" id="cd02440">
    <property type="entry name" value="AdoMet_MTases"/>
    <property type="match status" value="1"/>
</dbReference>
<keyword evidence="5" id="KW-0443">Lipid metabolism</keyword>
<evidence type="ECO:0000256" key="2">
    <source>
        <dbReference type="ARBA" id="ARBA00022603"/>
    </source>
</evidence>
<evidence type="ECO:0000256" key="5">
    <source>
        <dbReference type="ARBA" id="ARBA00023098"/>
    </source>
</evidence>
<dbReference type="InterPro" id="IPR003333">
    <property type="entry name" value="CMAS"/>
</dbReference>
<protein>
    <submittedName>
        <fullName evidence="6">Cyclopropane-fatty-acyl-phospholipid synthase</fullName>
    </submittedName>
</protein>
<dbReference type="PIRSF" id="PIRSF003085">
    <property type="entry name" value="CMAS"/>
    <property type="match status" value="1"/>
</dbReference>
<reference evidence="7" key="1">
    <citation type="journal article" date="2019" name="Int. J. Syst. Evol. Microbiol.">
        <title>The Global Catalogue of Microorganisms (GCM) 10K type strain sequencing project: providing services to taxonomists for standard genome sequencing and annotation.</title>
        <authorList>
            <consortium name="The Broad Institute Genomics Platform"/>
            <consortium name="The Broad Institute Genome Sequencing Center for Infectious Disease"/>
            <person name="Wu L."/>
            <person name="Ma J."/>
        </authorList>
    </citation>
    <scope>NUCLEOTIDE SEQUENCE [LARGE SCALE GENOMIC DNA]</scope>
    <source>
        <strain evidence="7">CGMCC 4.7680</strain>
    </source>
</reference>
<evidence type="ECO:0000256" key="1">
    <source>
        <dbReference type="ARBA" id="ARBA00010815"/>
    </source>
</evidence>
<dbReference type="Gene3D" id="3.40.50.150">
    <property type="entry name" value="Vaccinia Virus protein VP39"/>
    <property type="match status" value="1"/>
</dbReference>
<keyword evidence="3" id="KW-0808">Transferase</keyword>
<dbReference type="Proteomes" id="UP000649955">
    <property type="component" value="Unassembled WGS sequence"/>
</dbReference>
<name>A0ABQ3KJE1_9PSEU</name>
<gene>
    <name evidence="6" type="primary">cfa</name>
    <name evidence="6" type="ORF">GCM10017567_59090</name>
</gene>
<proteinExistence type="inferred from homology"/>
<comment type="similarity">
    <text evidence="1">Belongs to the CFA/CMAS family.</text>
</comment>
<dbReference type="EMBL" id="BNAW01000032">
    <property type="protein sequence ID" value="GHG31190.1"/>
    <property type="molecule type" value="Genomic_DNA"/>
</dbReference>
<dbReference type="Pfam" id="PF02353">
    <property type="entry name" value="CMAS"/>
    <property type="match status" value="1"/>
</dbReference>
<evidence type="ECO:0000256" key="3">
    <source>
        <dbReference type="ARBA" id="ARBA00022679"/>
    </source>
</evidence>
<comment type="caution">
    <text evidence="6">The sequence shown here is derived from an EMBL/GenBank/DDBJ whole genome shotgun (WGS) entry which is preliminary data.</text>
</comment>
<keyword evidence="2" id="KW-0489">Methyltransferase</keyword>
<dbReference type="RefSeq" id="WP_191314583.1">
    <property type="nucleotide sequence ID" value="NZ_BNAW01000032.1"/>
</dbReference>
<sequence>MRAPAPELQPLVDRLSRRLPGVAVAAYDGSRSGPSDASTTLVIRTPAAFARVLRAPRGLGLARAWVAGDIEISGDIAPVAAHEADLHHPAVAAGLLTTALRVTARRGFRDLATAGATASEYRAARPGRHTVARDRAELDFHYGLTADFYALLLGPSMTYSGAMFAKPADSLEAAQDRKHARIGEKLELGAHSTVLDIGCGWGSFLDHAETTFGSRGIGFTASREQYEYASRRFSGRAGVRIEYGDYRQLLPVPGITAAASVGMYEHVGERHSPAFFSLVRRSLRPGARYVNQAITRRESGPRRLRANAFAQRYVFPNGQLLPLSRQLADLDRAGFRVLSAESFGEGYARTTGAWLDNLERNWDACVAAAGLERARAWRAYLAGSRRRFEDGSIDVTQVLAEAR</sequence>
<keyword evidence="7" id="KW-1185">Reference proteome</keyword>
<evidence type="ECO:0000313" key="6">
    <source>
        <dbReference type="EMBL" id="GHG31190.1"/>
    </source>
</evidence>
<dbReference type="PANTHER" id="PTHR43667">
    <property type="entry name" value="CYCLOPROPANE-FATTY-ACYL-PHOSPHOLIPID SYNTHASE"/>
    <property type="match status" value="1"/>
</dbReference>
<organism evidence="6 7">
    <name type="scientific">Amycolatopsis bullii</name>
    <dbReference type="NCBI Taxonomy" id="941987"/>
    <lineage>
        <taxon>Bacteria</taxon>
        <taxon>Bacillati</taxon>
        <taxon>Actinomycetota</taxon>
        <taxon>Actinomycetes</taxon>
        <taxon>Pseudonocardiales</taxon>
        <taxon>Pseudonocardiaceae</taxon>
        <taxon>Amycolatopsis</taxon>
    </lineage>
</organism>
<accession>A0ABQ3KJE1</accession>
<evidence type="ECO:0000313" key="7">
    <source>
        <dbReference type="Proteomes" id="UP000649955"/>
    </source>
</evidence>
<keyword evidence="4" id="KW-0949">S-adenosyl-L-methionine</keyword>